<evidence type="ECO:0008006" key="3">
    <source>
        <dbReference type="Google" id="ProtNLM"/>
    </source>
</evidence>
<dbReference type="Proteomes" id="UP000766570">
    <property type="component" value="Unassembled WGS sequence"/>
</dbReference>
<dbReference type="Pfam" id="PF04464">
    <property type="entry name" value="Glyphos_transf"/>
    <property type="match status" value="1"/>
</dbReference>
<dbReference type="RefSeq" id="WP_209907499.1">
    <property type="nucleotide sequence ID" value="NZ_BAAAMI010000017.1"/>
</dbReference>
<dbReference type="InterPro" id="IPR043148">
    <property type="entry name" value="TagF_C"/>
</dbReference>
<name>A0ABS4WEM1_9MICC</name>
<protein>
    <recommendedName>
        <fullName evidence="3">CDP-glycerol--glycerophosphate glycerophosphotransferase</fullName>
    </recommendedName>
</protein>
<organism evidence="1 2">
    <name type="scientific">Paeniglutamicibacter psychrophenolicus</name>
    <dbReference type="NCBI Taxonomy" id="257454"/>
    <lineage>
        <taxon>Bacteria</taxon>
        <taxon>Bacillati</taxon>
        <taxon>Actinomycetota</taxon>
        <taxon>Actinomycetes</taxon>
        <taxon>Micrococcales</taxon>
        <taxon>Micrococcaceae</taxon>
        <taxon>Paeniglutamicibacter</taxon>
    </lineage>
</organism>
<dbReference type="InterPro" id="IPR007554">
    <property type="entry name" value="Glycerophosphate_synth"/>
</dbReference>
<evidence type="ECO:0000313" key="2">
    <source>
        <dbReference type="Proteomes" id="UP000766570"/>
    </source>
</evidence>
<keyword evidence="2" id="KW-1185">Reference proteome</keyword>
<reference evidence="1 2" key="1">
    <citation type="submission" date="2021-03" db="EMBL/GenBank/DDBJ databases">
        <title>Sequencing the genomes of 1000 actinobacteria strains.</title>
        <authorList>
            <person name="Klenk H.-P."/>
        </authorList>
    </citation>
    <scope>NUCLEOTIDE SEQUENCE [LARGE SCALE GENOMIC DNA]</scope>
    <source>
        <strain evidence="1 2">DSM 15454</strain>
    </source>
</reference>
<comment type="caution">
    <text evidence="1">The sequence shown here is derived from an EMBL/GenBank/DDBJ whole genome shotgun (WGS) entry which is preliminary data.</text>
</comment>
<proteinExistence type="predicted"/>
<dbReference type="EMBL" id="JAGIOE010000001">
    <property type="protein sequence ID" value="MBP2374486.1"/>
    <property type="molecule type" value="Genomic_DNA"/>
</dbReference>
<gene>
    <name evidence="1" type="ORF">JOF46_002398</name>
</gene>
<evidence type="ECO:0000313" key="1">
    <source>
        <dbReference type="EMBL" id="MBP2374486.1"/>
    </source>
</evidence>
<dbReference type="Gene3D" id="3.40.50.12580">
    <property type="match status" value="1"/>
</dbReference>
<sequence>MPLIQRLSPMTDRLAHILAAKKARQVLGAKWSIEKPMLAIYFGGSAGDLYQIRQWLPVFEQLANELPTIILMKDSVAALELAKISQLPIRLAGSADAIEPLAVEWGLQAMFYVNNNLSNFSVLRIPNVRHIHLSHGESEKASMTSNQLKAYDYCFVAGQASADRIMTSLPLFHESHLKLIGRPQLDQLLAASPFRGIPGRRTVLYAPTWEGDRPAMAYSSVAGRGEAWTAEILEDESLRLIYRPHPRTGMRSASTRKADRNIRNLIEAARKANPSAGHLIDRGLDCNPAMASADVAIFDVSAMAIDFSVLKRPYFVSLPSAMHTAMNNSPLWEVARHLDIDDTIPIGHKLIDALDEGPMAGIEEFVHHHFGELEVGAGVARLRTTIDALI</sequence>
<accession>A0ABS4WEM1</accession>